<organism evidence="2 3">
    <name type="scientific">Actinorhabdospora filicis</name>
    <dbReference type="NCBI Taxonomy" id="1785913"/>
    <lineage>
        <taxon>Bacteria</taxon>
        <taxon>Bacillati</taxon>
        <taxon>Actinomycetota</taxon>
        <taxon>Actinomycetes</taxon>
        <taxon>Micromonosporales</taxon>
        <taxon>Micromonosporaceae</taxon>
        <taxon>Actinorhabdospora</taxon>
    </lineage>
</organism>
<sequence length="83" mass="8902">MGAQSPPRWGERNRPYAKGAKRLNPQPVDNGSIVDNSRQDRADLAGSWRMSVIHAPPEADGADFGCPAASKATWAQAWAASAR</sequence>
<gene>
    <name evidence="2" type="ORF">Afil01_17250</name>
</gene>
<keyword evidence="3" id="KW-1185">Reference proteome</keyword>
<dbReference type="EMBL" id="BSTX01000001">
    <property type="protein sequence ID" value="GLZ76918.1"/>
    <property type="molecule type" value="Genomic_DNA"/>
</dbReference>
<evidence type="ECO:0000313" key="2">
    <source>
        <dbReference type="EMBL" id="GLZ76918.1"/>
    </source>
</evidence>
<feature type="compositionally biased region" description="Polar residues" evidence="1">
    <location>
        <begin position="27"/>
        <end position="36"/>
    </location>
</feature>
<name>A0A9W6SJ33_9ACTN</name>
<evidence type="ECO:0000313" key="3">
    <source>
        <dbReference type="Proteomes" id="UP001165079"/>
    </source>
</evidence>
<protein>
    <submittedName>
        <fullName evidence="2">Uncharacterized protein</fullName>
    </submittedName>
</protein>
<proteinExistence type="predicted"/>
<reference evidence="2" key="1">
    <citation type="submission" date="2023-03" db="EMBL/GenBank/DDBJ databases">
        <title>Actinorhabdospora filicis NBRC 111898.</title>
        <authorList>
            <person name="Ichikawa N."/>
            <person name="Sato H."/>
            <person name="Tonouchi N."/>
        </authorList>
    </citation>
    <scope>NUCLEOTIDE SEQUENCE</scope>
    <source>
        <strain evidence="2">NBRC 111898</strain>
    </source>
</reference>
<comment type="caution">
    <text evidence="2">The sequence shown here is derived from an EMBL/GenBank/DDBJ whole genome shotgun (WGS) entry which is preliminary data.</text>
</comment>
<accession>A0A9W6SJ33</accession>
<evidence type="ECO:0000256" key="1">
    <source>
        <dbReference type="SAM" id="MobiDB-lite"/>
    </source>
</evidence>
<dbReference type="AlphaFoldDB" id="A0A9W6SJ33"/>
<dbReference type="Proteomes" id="UP001165079">
    <property type="component" value="Unassembled WGS sequence"/>
</dbReference>
<feature type="region of interest" description="Disordered" evidence="1">
    <location>
        <begin position="1"/>
        <end position="41"/>
    </location>
</feature>